<evidence type="ECO:0000313" key="4">
    <source>
        <dbReference type="Proteomes" id="UP000245812"/>
    </source>
</evidence>
<proteinExistence type="predicted"/>
<gene>
    <name evidence="3" type="ORF">C7456_1077</name>
</gene>
<accession>A0A316HZ69</accession>
<feature type="chain" id="PRO_5016332653" description="Fap amyloid fibril minor component" evidence="2">
    <location>
        <begin position="20"/>
        <end position="208"/>
    </location>
</feature>
<dbReference type="RefSeq" id="WP_245889829.1">
    <property type="nucleotide sequence ID" value="NZ_MSZV01000100.1"/>
</dbReference>
<evidence type="ECO:0000256" key="2">
    <source>
        <dbReference type="SAM" id="SignalP"/>
    </source>
</evidence>
<evidence type="ECO:0000313" key="3">
    <source>
        <dbReference type="EMBL" id="PWK86617.1"/>
    </source>
</evidence>
<comment type="caution">
    <text evidence="3">The sequence shown here is derived from an EMBL/GenBank/DDBJ whole genome shotgun (WGS) entry which is preliminary data.</text>
</comment>
<protein>
    <recommendedName>
        <fullName evidence="5">Fap amyloid fibril minor component</fullName>
    </recommendedName>
</protein>
<dbReference type="Proteomes" id="UP000245812">
    <property type="component" value="Unassembled WGS sequence"/>
</dbReference>
<evidence type="ECO:0000256" key="1">
    <source>
        <dbReference type="SAM" id="MobiDB-lite"/>
    </source>
</evidence>
<evidence type="ECO:0008006" key="5">
    <source>
        <dbReference type="Google" id="ProtNLM"/>
    </source>
</evidence>
<dbReference type="EMBL" id="QGHC01000007">
    <property type="protein sequence ID" value="PWK86617.1"/>
    <property type="molecule type" value="Genomic_DNA"/>
</dbReference>
<organism evidence="3 4">
    <name type="scientific">Fulvimonas soli</name>
    <dbReference type="NCBI Taxonomy" id="155197"/>
    <lineage>
        <taxon>Bacteria</taxon>
        <taxon>Pseudomonadati</taxon>
        <taxon>Pseudomonadota</taxon>
        <taxon>Gammaproteobacteria</taxon>
        <taxon>Lysobacterales</taxon>
        <taxon>Rhodanobacteraceae</taxon>
        <taxon>Fulvimonas</taxon>
    </lineage>
</organism>
<feature type="signal peptide" evidence="2">
    <location>
        <begin position="1"/>
        <end position="19"/>
    </location>
</feature>
<keyword evidence="4" id="KW-1185">Reference proteome</keyword>
<dbReference type="AlphaFoldDB" id="A0A316HZ69"/>
<keyword evidence="2" id="KW-0732">Signal</keyword>
<name>A0A316HZ69_9GAMM</name>
<sequence>MARIALLLLALALPGLVLAGDDDYASMLGYLNSGSRIDGQAFRGSSGALAVNIAAGDMNLQSNLRAVASGQYAQALYAARQRRSGDLHPADLAASATIGGQAYAGGRGVLSINQASGSGNAEINAIALAAADQGIREATDASLADDVSASAGGQASRNPRPSVGGSRNAAVESSALRGFQGVLQLNQVAGSDNVTGNALQLSVPAPSH</sequence>
<reference evidence="3 4" key="1">
    <citation type="submission" date="2018-05" db="EMBL/GenBank/DDBJ databases">
        <title>Genomic Encyclopedia of Type Strains, Phase IV (KMG-IV): sequencing the most valuable type-strain genomes for metagenomic binning, comparative biology and taxonomic classification.</title>
        <authorList>
            <person name="Goeker M."/>
        </authorList>
    </citation>
    <scope>NUCLEOTIDE SEQUENCE [LARGE SCALE GENOMIC DNA]</scope>
    <source>
        <strain evidence="3 4">DSM 14263</strain>
    </source>
</reference>
<feature type="region of interest" description="Disordered" evidence="1">
    <location>
        <begin position="146"/>
        <end position="169"/>
    </location>
</feature>